<comment type="caution">
    <text evidence="1">The sequence shown here is derived from an EMBL/GenBank/DDBJ whole genome shotgun (WGS) entry which is preliminary data.</text>
</comment>
<dbReference type="GeneID" id="38785850"/>
<dbReference type="RefSeq" id="XP_027619846.1">
    <property type="nucleotide sequence ID" value="XM_027764045.1"/>
</dbReference>
<gene>
    <name evidence="1" type="ORF">SCP_1403410</name>
</gene>
<keyword evidence="2" id="KW-1185">Reference proteome</keyword>
<dbReference type="AlphaFoldDB" id="A0A401H3E8"/>
<evidence type="ECO:0000313" key="1">
    <source>
        <dbReference type="EMBL" id="GBE88933.1"/>
    </source>
</evidence>
<organism evidence="1 2">
    <name type="scientific">Sparassis crispa</name>
    <dbReference type="NCBI Taxonomy" id="139825"/>
    <lineage>
        <taxon>Eukaryota</taxon>
        <taxon>Fungi</taxon>
        <taxon>Dikarya</taxon>
        <taxon>Basidiomycota</taxon>
        <taxon>Agaricomycotina</taxon>
        <taxon>Agaricomycetes</taxon>
        <taxon>Polyporales</taxon>
        <taxon>Sparassidaceae</taxon>
        <taxon>Sparassis</taxon>
    </lineage>
</organism>
<reference evidence="1 2" key="1">
    <citation type="journal article" date="2018" name="Sci. Rep.">
        <title>Genome sequence of the cauliflower mushroom Sparassis crispa (Hanabiratake) and its association with beneficial usage.</title>
        <authorList>
            <person name="Kiyama R."/>
            <person name="Furutani Y."/>
            <person name="Kawaguchi K."/>
            <person name="Nakanishi T."/>
        </authorList>
    </citation>
    <scope>NUCLEOTIDE SEQUENCE [LARGE SCALE GENOMIC DNA]</scope>
</reference>
<dbReference type="Proteomes" id="UP000287166">
    <property type="component" value="Unassembled WGS sequence"/>
</dbReference>
<accession>A0A401H3E8</accession>
<evidence type="ECO:0000313" key="2">
    <source>
        <dbReference type="Proteomes" id="UP000287166"/>
    </source>
</evidence>
<dbReference type="InParanoid" id="A0A401H3E8"/>
<proteinExistence type="predicted"/>
<dbReference type="EMBL" id="BFAD01000014">
    <property type="protein sequence ID" value="GBE88933.1"/>
    <property type="molecule type" value="Genomic_DNA"/>
</dbReference>
<name>A0A401H3E8_9APHY</name>
<protein>
    <submittedName>
        <fullName evidence="1">Uncharacterized protein</fullName>
    </submittedName>
</protein>
<sequence>MKPGSRCFVRSMSMQNGLPAWTDWVEGEVEREVVLRLPVGVDVQRYTVRVGTVTNQYIPYLGEIQVPGYKPTSLDIFGHIERWSLLKGVFAGPFVVYGLRTYLPCYYLGEGHLSAITYSVYVDSGGPVGYRDTVQEVTELHPYNADTKVVLEEGGAIVWNPTT</sequence>